<dbReference type="Pfam" id="PF01339">
    <property type="entry name" value="CheB_methylest"/>
    <property type="match status" value="1"/>
</dbReference>
<feature type="domain" description="CheB-type methylesterase" evidence="5">
    <location>
        <begin position="14"/>
        <end position="204"/>
    </location>
</feature>
<feature type="active site" evidence="4">
    <location>
        <position position="146"/>
    </location>
</feature>
<dbReference type="CDD" id="cd16433">
    <property type="entry name" value="CheB"/>
    <property type="match status" value="1"/>
</dbReference>
<keyword evidence="7" id="KW-1185">Reference proteome</keyword>
<dbReference type="InterPro" id="IPR035909">
    <property type="entry name" value="CheB_C"/>
</dbReference>
<protein>
    <recommendedName>
        <fullName evidence="2">protein-glutamate methylesterase</fullName>
        <ecNumber evidence="2">3.1.1.61</ecNumber>
    </recommendedName>
</protein>
<dbReference type="EC" id="3.1.1.61" evidence="2"/>
<dbReference type="RefSeq" id="WP_167228072.1">
    <property type="nucleotide sequence ID" value="NZ_VUYU01000016.1"/>
</dbReference>
<dbReference type="Gene3D" id="3.40.50.180">
    <property type="entry name" value="Methylesterase CheB, C-terminal domain"/>
    <property type="match status" value="1"/>
</dbReference>
<keyword evidence="1 4" id="KW-0378">Hydrolase</keyword>
<dbReference type="PROSITE" id="PS50122">
    <property type="entry name" value="CHEB"/>
    <property type="match status" value="1"/>
</dbReference>
<keyword evidence="4" id="KW-0145">Chemotaxis</keyword>
<evidence type="ECO:0000313" key="6">
    <source>
        <dbReference type="EMBL" id="NHZ36205.1"/>
    </source>
</evidence>
<evidence type="ECO:0000313" key="7">
    <source>
        <dbReference type="Proteomes" id="UP000785613"/>
    </source>
</evidence>
<dbReference type="PANTHER" id="PTHR42872:SF6">
    <property type="entry name" value="PROTEIN-GLUTAMATE METHYLESTERASE_PROTEIN-GLUTAMINE GLUTAMINASE"/>
    <property type="match status" value="1"/>
</dbReference>
<evidence type="ECO:0000259" key="5">
    <source>
        <dbReference type="PROSITE" id="PS50122"/>
    </source>
</evidence>
<feature type="active site" evidence="4">
    <location>
        <position position="26"/>
    </location>
</feature>
<evidence type="ECO:0000256" key="2">
    <source>
        <dbReference type="ARBA" id="ARBA00039140"/>
    </source>
</evidence>
<gene>
    <name evidence="6" type="ORF">F0185_21790</name>
</gene>
<dbReference type="PANTHER" id="PTHR42872">
    <property type="entry name" value="PROTEIN-GLUTAMATE METHYLESTERASE/PROTEIN-GLUTAMINE GLUTAMINASE"/>
    <property type="match status" value="1"/>
</dbReference>
<dbReference type="InterPro" id="IPR000673">
    <property type="entry name" value="Sig_transdc_resp-reg_Me-estase"/>
</dbReference>
<evidence type="ECO:0000256" key="3">
    <source>
        <dbReference type="ARBA" id="ARBA00048267"/>
    </source>
</evidence>
<dbReference type="EMBL" id="VUYU01000016">
    <property type="protein sequence ID" value="NHZ36205.1"/>
    <property type="molecule type" value="Genomic_DNA"/>
</dbReference>
<feature type="active site" evidence="4">
    <location>
        <position position="53"/>
    </location>
</feature>
<dbReference type="Proteomes" id="UP000785613">
    <property type="component" value="Unassembled WGS sequence"/>
</dbReference>
<evidence type="ECO:0000256" key="1">
    <source>
        <dbReference type="ARBA" id="ARBA00022801"/>
    </source>
</evidence>
<proteinExistence type="predicted"/>
<sequence>MSALHANVYAELLAGRTIDAVVIGASAGGIDALLRILPALPKDFGFSVTVVLHLPDDRDSRLADVFQQRLAMPVRQADDKMSVAPGTVYFAPPGYHLSVERDFSFSLSQEDPVHFSRPAIDILMESAADAWGKRLAGILLTGASADGAAGMARIAACGGLTVVQDPKDAEIATMPLAAIRLHAPDAILPVPAIGALMTAMMENQ</sequence>
<accession>A0ABX0LTM1</accession>
<reference evidence="6 7" key="1">
    <citation type="submission" date="2019-09" db="EMBL/GenBank/DDBJ databases">
        <title>Taxonomy of Antarctic Massilia spp.: description of Massilia rubra sp. nov., Massilia aquatica sp. nov., Massilia mucilaginosa sp. nov., Massilia frigida sp. nov. isolated from streams, lakes and regoliths.</title>
        <authorList>
            <person name="Holochova P."/>
            <person name="Sedlacek I."/>
            <person name="Kralova S."/>
            <person name="Maslanova I."/>
            <person name="Busse H.-J."/>
            <person name="Stankova E."/>
            <person name="Vrbovska V."/>
            <person name="Kovarovic V."/>
            <person name="Bartak M."/>
            <person name="Svec P."/>
            <person name="Pantucek R."/>
        </authorList>
    </citation>
    <scope>NUCLEOTIDE SEQUENCE [LARGE SCALE GENOMIC DNA]</scope>
    <source>
        <strain evidence="6 7">CCM 8692</strain>
    </source>
</reference>
<comment type="caution">
    <text evidence="6">The sequence shown here is derived from an EMBL/GenBank/DDBJ whole genome shotgun (WGS) entry which is preliminary data.</text>
</comment>
<name>A0ABX0LTM1_9BURK</name>
<organism evidence="6 7">
    <name type="scientific">Massilia rubra</name>
    <dbReference type="NCBI Taxonomy" id="2607910"/>
    <lineage>
        <taxon>Bacteria</taxon>
        <taxon>Pseudomonadati</taxon>
        <taxon>Pseudomonadota</taxon>
        <taxon>Betaproteobacteria</taxon>
        <taxon>Burkholderiales</taxon>
        <taxon>Oxalobacteraceae</taxon>
        <taxon>Telluria group</taxon>
        <taxon>Massilia</taxon>
    </lineage>
</organism>
<dbReference type="SUPFAM" id="SSF52738">
    <property type="entry name" value="Methylesterase CheB, C-terminal domain"/>
    <property type="match status" value="1"/>
</dbReference>
<evidence type="ECO:0000256" key="4">
    <source>
        <dbReference type="PROSITE-ProRule" id="PRU00050"/>
    </source>
</evidence>
<comment type="catalytic activity">
    <reaction evidence="3">
        <text>[protein]-L-glutamate 5-O-methyl ester + H2O = L-glutamyl-[protein] + methanol + H(+)</text>
        <dbReference type="Rhea" id="RHEA:23236"/>
        <dbReference type="Rhea" id="RHEA-COMP:10208"/>
        <dbReference type="Rhea" id="RHEA-COMP:10311"/>
        <dbReference type="ChEBI" id="CHEBI:15377"/>
        <dbReference type="ChEBI" id="CHEBI:15378"/>
        <dbReference type="ChEBI" id="CHEBI:17790"/>
        <dbReference type="ChEBI" id="CHEBI:29973"/>
        <dbReference type="ChEBI" id="CHEBI:82795"/>
        <dbReference type="EC" id="3.1.1.61"/>
    </reaction>
</comment>